<organism evidence="1 2">
    <name type="scientific">Winmispira thermophila (strain ATCC 49972 / DSM 6192 / RI 19.B1)</name>
    <name type="common">Spirochaeta thermophila</name>
    <dbReference type="NCBI Taxonomy" id="665571"/>
    <lineage>
        <taxon>Bacteria</taxon>
        <taxon>Pseudomonadati</taxon>
        <taxon>Spirochaetota</taxon>
        <taxon>Spirochaetia</taxon>
        <taxon>Winmispirales</taxon>
        <taxon>Winmispiraceae</taxon>
        <taxon>Winmispira</taxon>
    </lineage>
</organism>
<dbReference type="InterPro" id="IPR043132">
    <property type="entry name" value="BCAT-like_C"/>
</dbReference>
<dbReference type="InterPro" id="IPR001544">
    <property type="entry name" value="Aminotrans_IV"/>
</dbReference>
<protein>
    <recommendedName>
        <fullName evidence="3">Aminotransferase class IV</fullName>
    </recommendedName>
</protein>
<dbReference type="Proteomes" id="UP000001296">
    <property type="component" value="Chromosome"/>
</dbReference>
<gene>
    <name evidence="1" type="ordered locus">STHERM_c14300</name>
</gene>
<dbReference type="RefSeq" id="WP_013314210.1">
    <property type="nucleotide sequence ID" value="NC_014484.1"/>
</dbReference>
<dbReference type="GO" id="GO:0003824">
    <property type="term" value="F:catalytic activity"/>
    <property type="evidence" value="ECO:0007669"/>
    <property type="project" value="InterPro"/>
</dbReference>
<dbReference type="PaxDb" id="665571-STHERM_c14300"/>
<dbReference type="HOGENOM" id="CLU_020844_6_1_12"/>
<dbReference type="InterPro" id="IPR036038">
    <property type="entry name" value="Aminotransferase-like"/>
</dbReference>
<dbReference type="Gene3D" id="3.20.10.10">
    <property type="entry name" value="D-amino Acid Aminotransferase, subunit A, domain 2"/>
    <property type="match status" value="1"/>
</dbReference>
<dbReference type="KEGG" id="sta:STHERM_c14300"/>
<dbReference type="Pfam" id="PF01063">
    <property type="entry name" value="Aminotran_4"/>
    <property type="match status" value="1"/>
</dbReference>
<proteinExistence type="predicted"/>
<reference key="1">
    <citation type="submission" date="2009-08" db="EMBL/GenBank/DDBJ databases">
        <title>The genome sequence of Spirochaeta thermophila DSM6192.</title>
        <authorList>
            <person name="Angelov A."/>
            <person name="Mientus M."/>
            <person name="Wittenberg S."/>
            <person name="Lehmann R."/>
            <person name="Liesegang H."/>
            <person name="Daniel R."/>
            <person name="Liebl W."/>
        </authorList>
    </citation>
    <scope>NUCLEOTIDE SEQUENCE</scope>
    <source>
        <strain>DSM 6192</strain>
    </source>
</reference>
<dbReference type="EMBL" id="CP001698">
    <property type="protein sequence ID" value="ADN02370.1"/>
    <property type="molecule type" value="Genomic_DNA"/>
</dbReference>
<evidence type="ECO:0000313" key="1">
    <source>
        <dbReference type="EMBL" id="ADN02370.1"/>
    </source>
</evidence>
<sequence length="231" mass="26079">MPTHPEGHTPPSEECSSLQEHPPLLESLRWTPGGGLWLLEEHLARLERSARILRYPFCLSLTRKALEDYTSTLAHPAKVRLLLHPDGRLETGHEPLSAGAPPLPVPLVLSPEPVDPSWWWLRHKTTFRPFYTRMEEHAGSRYLLYWNTRGFVTETGFANILLEVGGVLFTPPEEDGLLPGVYRAHLLARGKIRVRPLRVEDLAQGRIHLINSVRGFMPARLVNGPVSRPSP</sequence>
<evidence type="ECO:0000313" key="2">
    <source>
        <dbReference type="Proteomes" id="UP000001296"/>
    </source>
</evidence>
<evidence type="ECO:0008006" key="3">
    <source>
        <dbReference type="Google" id="ProtNLM"/>
    </source>
</evidence>
<dbReference type="AlphaFoldDB" id="E0RT74"/>
<accession>E0RT74</accession>
<dbReference type="SUPFAM" id="SSF56752">
    <property type="entry name" value="D-aminoacid aminotransferase-like PLP-dependent enzymes"/>
    <property type="match status" value="1"/>
</dbReference>
<dbReference type="eggNOG" id="COG0115">
    <property type="taxonomic scope" value="Bacteria"/>
</dbReference>
<dbReference type="InterPro" id="IPR043131">
    <property type="entry name" value="BCAT-like_N"/>
</dbReference>
<dbReference type="Gene3D" id="3.30.470.10">
    <property type="match status" value="1"/>
</dbReference>
<name>E0RT74_WINT6</name>
<reference evidence="1 2" key="2">
    <citation type="journal article" date="2010" name="J. Bacteriol.">
        <title>Genome sequence of the polysaccharide-degrading, thermophilic anaerobe Spirochaeta thermophila DSM 6192.</title>
        <authorList>
            <person name="Angelov A."/>
            <person name="Liebl S."/>
            <person name="Ballschmiter M."/>
            <person name="Bomeke M."/>
            <person name="Lehmann R."/>
            <person name="Liesegang H."/>
            <person name="Daniel R."/>
            <person name="Liebl W."/>
        </authorList>
    </citation>
    <scope>NUCLEOTIDE SEQUENCE [LARGE SCALE GENOMIC DNA]</scope>
    <source>
        <strain evidence="2">ATCC 49972 / DSM 6192 / RI 19.B1</strain>
    </source>
</reference>